<keyword evidence="2" id="KW-0808">Transferase</keyword>
<feature type="domain" description="Carbohydrate kinase PfkB" evidence="4">
    <location>
        <begin position="3"/>
        <end position="290"/>
    </location>
</feature>
<name>A0A1P8MXX1_9RHOB</name>
<keyword evidence="3 5" id="KW-0418">Kinase</keyword>
<organism evidence="5 6">
    <name type="scientific">Tateyamaria omphalii</name>
    <dbReference type="NCBI Taxonomy" id="299262"/>
    <lineage>
        <taxon>Bacteria</taxon>
        <taxon>Pseudomonadati</taxon>
        <taxon>Pseudomonadota</taxon>
        <taxon>Alphaproteobacteria</taxon>
        <taxon>Rhodobacterales</taxon>
        <taxon>Roseobacteraceae</taxon>
        <taxon>Tateyamaria</taxon>
    </lineage>
</organism>
<gene>
    <name evidence="5" type="ORF">BWR18_15530</name>
</gene>
<evidence type="ECO:0000313" key="5">
    <source>
        <dbReference type="EMBL" id="APX12935.1"/>
    </source>
</evidence>
<dbReference type="RefSeq" id="WP_076629356.1">
    <property type="nucleotide sequence ID" value="NZ_CP019312.1"/>
</dbReference>
<dbReference type="InterPro" id="IPR011611">
    <property type="entry name" value="PfkB_dom"/>
</dbReference>
<dbReference type="InterPro" id="IPR002173">
    <property type="entry name" value="Carboh/pur_kinase_PfkB_CS"/>
</dbReference>
<dbReference type="CDD" id="cd01166">
    <property type="entry name" value="KdgK"/>
    <property type="match status" value="1"/>
</dbReference>
<evidence type="ECO:0000256" key="2">
    <source>
        <dbReference type="ARBA" id="ARBA00022679"/>
    </source>
</evidence>
<dbReference type="Gene3D" id="3.40.1190.20">
    <property type="match status" value="1"/>
</dbReference>
<evidence type="ECO:0000256" key="3">
    <source>
        <dbReference type="ARBA" id="ARBA00022777"/>
    </source>
</evidence>
<reference evidence="5 6" key="1">
    <citation type="submission" date="2017-01" db="EMBL/GenBank/DDBJ databases">
        <title>Complete genome of Tateyamaria omphalii DOK1-4 isolated from seawater in Dokdo.</title>
        <authorList>
            <person name="Kim J.H."/>
            <person name="Chi W.-J."/>
        </authorList>
    </citation>
    <scope>NUCLEOTIDE SEQUENCE [LARGE SCALE GENOMIC DNA]</scope>
    <source>
        <strain evidence="5 6">DOK1-4</strain>
    </source>
</reference>
<dbReference type="PANTHER" id="PTHR43085">
    <property type="entry name" value="HEXOKINASE FAMILY MEMBER"/>
    <property type="match status" value="1"/>
</dbReference>
<evidence type="ECO:0000259" key="4">
    <source>
        <dbReference type="Pfam" id="PF00294"/>
    </source>
</evidence>
<dbReference type="GO" id="GO:0006974">
    <property type="term" value="P:DNA damage response"/>
    <property type="evidence" value="ECO:0007669"/>
    <property type="project" value="TreeGrafter"/>
</dbReference>
<dbReference type="InterPro" id="IPR050306">
    <property type="entry name" value="PfkB_Carbo_kinase"/>
</dbReference>
<dbReference type="GO" id="GO:0005829">
    <property type="term" value="C:cytosol"/>
    <property type="evidence" value="ECO:0007669"/>
    <property type="project" value="TreeGrafter"/>
</dbReference>
<protein>
    <submittedName>
        <fullName evidence="5">2-dehydro-3-deoxygluconokinase</fullName>
    </submittedName>
</protein>
<dbReference type="InterPro" id="IPR029056">
    <property type="entry name" value="Ribokinase-like"/>
</dbReference>
<dbReference type="STRING" id="299262.BWR18_15530"/>
<dbReference type="Pfam" id="PF00294">
    <property type="entry name" value="PfkB"/>
    <property type="match status" value="1"/>
</dbReference>
<evidence type="ECO:0000256" key="1">
    <source>
        <dbReference type="ARBA" id="ARBA00010688"/>
    </source>
</evidence>
<dbReference type="EMBL" id="CP019312">
    <property type="protein sequence ID" value="APX12935.1"/>
    <property type="molecule type" value="Genomic_DNA"/>
</dbReference>
<comment type="similarity">
    <text evidence="1">Belongs to the carbohydrate kinase PfkB family.</text>
</comment>
<dbReference type="SUPFAM" id="SSF53613">
    <property type="entry name" value="Ribokinase-like"/>
    <property type="match status" value="1"/>
</dbReference>
<sequence length="292" mass="31367">MKIAAIGEAMIELSMSGDTADVRVAGDTLNTAIYLKRTAPMLEVDYITRVGTDAFSDRIVAAIEAEDIGTQAVERDPERTPGLYAITTDAAGERSFAYWRDSSAARMVFATPSGPDFSVLERYDVIYTSAITLAILPTSTRTALIRWLRAFRKRGGRVAFDSNYRPRLWGDPDAARAAIHSMWVLSDIALPSIDDEMDLTGESARAVVDRFVALRRTGALKRGAQGPLCLETGTSANYPAADKVVDTTAAGDSFNGAYLGALLMGAPQDQALRAGHALASEVIGHRGAILPH</sequence>
<proteinExistence type="inferred from homology"/>
<dbReference type="KEGG" id="tom:BWR18_15530"/>
<dbReference type="Proteomes" id="UP000186336">
    <property type="component" value="Chromosome"/>
</dbReference>
<dbReference type="GO" id="GO:0042840">
    <property type="term" value="P:D-glucuronate catabolic process"/>
    <property type="evidence" value="ECO:0007669"/>
    <property type="project" value="TreeGrafter"/>
</dbReference>
<dbReference type="AlphaFoldDB" id="A0A1P8MXX1"/>
<dbReference type="GO" id="GO:0008673">
    <property type="term" value="F:2-dehydro-3-deoxygluconokinase activity"/>
    <property type="evidence" value="ECO:0007669"/>
    <property type="project" value="TreeGrafter"/>
</dbReference>
<accession>A0A1P8MXX1</accession>
<evidence type="ECO:0000313" key="6">
    <source>
        <dbReference type="Proteomes" id="UP000186336"/>
    </source>
</evidence>
<dbReference type="PANTHER" id="PTHR43085:SF15">
    <property type="entry name" value="2-DEHYDRO-3-DEOXYGLUCONOKINASE"/>
    <property type="match status" value="1"/>
</dbReference>
<dbReference type="GO" id="GO:0019698">
    <property type="term" value="P:D-galacturonate catabolic process"/>
    <property type="evidence" value="ECO:0007669"/>
    <property type="project" value="TreeGrafter"/>
</dbReference>
<dbReference type="OrthoDB" id="9776822at2"/>
<keyword evidence="6" id="KW-1185">Reference proteome</keyword>
<dbReference type="PROSITE" id="PS00584">
    <property type="entry name" value="PFKB_KINASES_2"/>
    <property type="match status" value="1"/>
</dbReference>